<evidence type="ECO:0000256" key="10">
    <source>
        <dbReference type="RuleBase" id="RU004320"/>
    </source>
</evidence>
<organism evidence="11 13">
    <name type="scientific">Ardenticatena maritima</name>
    <dbReference type="NCBI Taxonomy" id="872965"/>
    <lineage>
        <taxon>Bacteria</taxon>
        <taxon>Bacillati</taxon>
        <taxon>Chloroflexota</taxon>
        <taxon>Ardenticatenia</taxon>
        <taxon>Ardenticatenales</taxon>
        <taxon>Ardenticatenaceae</taxon>
        <taxon>Ardenticatena</taxon>
    </lineage>
</organism>
<feature type="site" description="Stabilizes the basic form of H active site to accept a proton" evidence="8">
    <location>
        <position position="94"/>
    </location>
</feature>
<feature type="binding site" evidence="8">
    <location>
        <position position="17"/>
    </location>
    <ligand>
        <name>tRNA</name>
        <dbReference type="ChEBI" id="CHEBI:17843"/>
    </ligand>
</feature>
<dbReference type="Proteomes" id="UP000037784">
    <property type="component" value="Unassembled WGS sequence"/>
</dbReference>
<dbReference type="RefSeq" id="WP_054494430.1">
    <property type="nucleotide sequence ID" value="NZ_BBZA01000298.1"/>
</dbReference>
<evidence type="ECO:0000256" key="3">
    <source>
        <dbReference type="ARBA" id="ARBA00022801"/>
    </source>
</evidence>
<dbReference type="GO" id="GO:0005737">
    <property type="term" value="C:cytoplasm"/>
    <property type="evidence" value="ECO:0007669"/>
    <property type="project" value="UniProtKB-SubCell"/>
</dbReference>
<keyword evidence="8" id="KW-0963">Cytoplasm</keyword>
<dbReference type="Gene3D" id="3.40.50.1470">
    <property type="entry name" value="Peptidyl-tRNA hydrolase"/>
    <property type="match status" value="1"/>
</dbReference>
<evidence type="ECO:0000256" key="8">
    <source>
        <dbReference type="HAMAP-Rule" id="MF_00083"/>
    </source>
</evidence>
<dbReference type="InterPro" id="IPR036416">
    <property type="entry name" value="Pept_tRNA_hydro_sf"/>
</dbReference>
<accession>A0A0M9UE31</accession>
<evidence type="ECO:0000256" key="7">
    <source>
        <dbReference type="ARBA" id="ARBA00050038"/>
    </source>
</evidence>
<evidence type="ECO:0000313" key="13">
    <source>
        <dbReference type="Proteomes" id="UP000037784"/>
    </source>
</evidence>
<evidence type="ECO:0000256" key="6">
    <source>
        <dbReference type="ARBA" id="ARBA00048707"/>
    </source>
</evidence>
<evidence type="ECO:0000256" key="9">
    <source>
        <dbReference type="RuleBase" id="RU000673"/>
    </source>
</evidence>
<dbReference type="PANTHER" id="PTHR17224">
    <property type="entry name" value="PEPTIDYL-TRNA HYDROLASE"/>
    <property type="match status" value="1"/>
</dbReference>
<keyword evidence="2 8" id="KW-0820">tRNA-binding</keyword>
<keyword evidence="3 8" id="KW-0378">Hydrolase</keyword>
<comment type="subunit">
    <text evidence="8">Monomer.</text>
</comment>
<comment type="function">
    <text evidence="8">Catalyzes the release of premature peptidyl moieties from peptidyl-tRNA molecules trapped in stalled 50S ribosomal subunits, and thus maintains levels of free tRNAs and 50S ribosomes.</text>
</comment>
<dbReference type="InParanoid" id="A0A0M9UE31"/>
<sequence>MAAPYLIVGLGNPGPQYARNRHNVGFQVLDRLAARHGLSFSRTMHRALVAEGRIDGRRVILAKPLTYMNNSGEAVGALVRYFNIPIEQVLVVYDDMDLPQGALRLRPKGGSGGQRGMQSIIHHLGTEVFPRLRVGIGRPPGRMDAAAYVLQNFSPDEETIMEEVRERAADAIETWLREGLQAAMNRFNT</sequence>
<comment type="caution">
    <text evidence="11">The sequence shown here is derived from an EMBL/GenBank/DDBJ whole genome shotgun (WGS) entry which is preliminary data.</text>
</comment>
<comment type="similarity">
    <text evidence="5 8 10">Belongs to the PTH family.</text>
</comment>
<comment type="function">
    <text evidence="8">Hydrolyzes ribosome-free peptidyl-tRNAs (with 1 or more amino acids incorporated), which drop off the ribosome during protein synthesis, or as a result of ribosome stalling.</text>
</comment>
<feature type="site" description="Discriminates between blocked and unblocked aminoacyl-tRNA" evidence="8">
    <location>
        <position position="12"/>
    </location>
</feature>
<dbReference type="Pfam" id="PF01195">
    <property type="entry name" value="Pept_tRNA_hydro"/>
    <property type="match status" value="1"/>
</dbReference>
<dbReference type="STRING" id="872965.SE16_13475"/>
<evidence type="ECO:0000256" key="5">
    <source>
        <dbReference type="ARBA" id="ARBA00038063"/>
    </source>
</evidence>
<dbReference type="GO" id="GO:0072344">
    <property type="term" value="P:rescue of stalled ribosome"/>
    <property type="evidence" value="ECO:0007669"/>
    <property type="project" value="UniProtKB-UniRule"/>
</dbReference>
<feature type="binding site" evidence="8">
    <location>
        <position position="69"/>
    </location>
    <ligand>
        <name>tRNA</name>
        <dbReference type="ChEBI" id="CHEBI:17843"/>
    </ligand>
</feature>
<name>A0A0M9UE31_9CHLR</name>
<dbReference type="InterPro" id="IPR001328">
    <property type="entry name" value="Pept_tRNA_hydro"/>
</dbReference>
<keyword evidence="4 8" id="KW-0694">RNA-binding</keyword>
<dbReference type="NCBIfam" id="TIGR00447">
    <property type="entry name" value="pth"/>
    <property type="match status" value="1"/>
</dbReference>
<evidence type="ECO:0000256" key="4">
    <source>
        <dbReference type="ARBA" id="ARBA00022884"/>
    </source>
</evidence>
<dbReference type="FunFam" id="3.40.50.1470:FF:000001">
    <property type="entry name" value="Peptidyl-tRNA hydrolase"/>
    <property type="match status" value="1"/>
</dbReference>
<dbReference type="InterPro" id="IPR018171">
    <property type="entry name" value="Pept_tRNA_hydro_CS"/>
</dbReference>
<proteinExistence type="inferred from homology"/>
<dbReference type="SUPFAM" id="SSF53178">
    <property type="entry name" value="Peptidyl-tRNA hydrolase-like"/>
    <property type="match status" value="1"/>
</dbReference>
<dbReference type="OrthoDB" id="9800507at2"/>
<dbReference type="GO" id="GO:0004045">
    <property type="term" value="F:peptidyl-tRNA hydrolase activity"/>
    <property type="evidence" value="ECO:0007669"/>
    <property type="project" value="UniProtKB-UniRule"/>
</dbReference>
<reference evidence="12 14" key="2">
    <citation type="submission" date="2015-07" db="EMBL/GenBank/DDBJ databases">
        <title>Whole genome sequence of Ardenticatena maritima DSM 23922.</title>
        <authorList>
            <person name="Hemp J."/>
            <person name="Ward L.M."/>
            <person name="Pace L.A."/>
            <person name="Fischer W.W."/>
        </authorList>
    </citation>
    <scope>NUCLEOTIDE SEQUENCE [LARGE SCALE GENOMIC DNA]</scope>
    <source>
        <strain evidence="12 14">110S</strain>
    </source>
</reference>
<evidence type="ECO:0000313" key="14">
    <source>
        <dbReference type="Proteomes" id="UP000050502"/>
    </source>
</evidence>
<evidence type="ECO:0000313" key="12">
    <source>
        <dbReference type="EMBL" id="KPL86332.1"/>
    </source>
</evidence>
<dbReference type="EC" id="3.1.1.29" evidence="1 8"/>
<dbReference type="EMBL" id="BBZA01000298">
    <property type="protein sequence ID" value="GAP64688.1"/>
    <property type="molecule type" value="Genomic_DNA"/>
</dbReference>
<dbReference type="FunCoup" id="A0A0M9UE31">
    <property type="interactions" value="410"/>
</dbReference>
<dbReference type="CDD" id="cd00462">
    <property type="entry name" value="PTH"/>
    <property type="match status" value="1"/>
</dbReference>
<dbReference type="EMBL" id="LGKN01000009">
    <property type="protein sequence ID" value="KPL86332.1"/>
    <property type="molecule type" value="Genomic_DNA"/>
</dbReference>
<dbReference type="PROSITE" id="PS01195">
    <property type="entry name" value="PEPT_TRNA_HYDROL_1"/>
    <property type="match status" value="1"/>
</dbReference>
<dbReference type="PANTHER" id="PTHR17224:SF1">
    <property type="entry name" value="PEPTIDYL-TRNA HYDROLASE"/>
    <property type="match status" value="1"/>
</dbReference>
<feature type="binding site" evidence="8">
    <location>
        <position position="67"/>
    </location>
    <ligand>
        <name>tRNA</name>
        <dbReference type="ChEBI" id="CHEBI:17843"/>
    </ligand>
</feature>
<evidence type="ECO:0000313" key="11">
    <source>
        <dbReference type="EMBL" id="GAP64688.1"/>
    </source>
</evidence>
<dbReference type="GO" id="GO:0000049">
    <property type="term" value="F:tRNA binding"/>
    <property type="evidence" value="ECO:0007669"/>
    <property type="project" value="UniProtKB-UniRule"/>
</dbReference>
<comment type="subcellular location">
    <subcellularLocation>
        <location evidence="8">Cytoplasm</location>
    </subcellularLocation>
</comment>
<dbReference type="GO" id="GO:0006515">
    <property type="term" value="P:protein quality control for misfolded or incompletely synthesized proteins"/>
    <property type="evidence" value="ECO:0007669"/>
    <property type="project" value="UniProtKB-UniRule"/>
</dbReference>
<dbReference type="AlphaFoldDB" id="A0A0M9UE31"/>
<comment type="caution">
    <text evidence="8">Lacks conserved residue(s) required for the propagation of feature annotation.</text>
</comment>
<dbReference type="HAMAP" id="MF_00083">
    <property type="entry name" value="Pept_tRNA_hydro_bact"/>
    <property type="match status" value="1"/>
</dbReference>
<evidence type="ECO:0000256" key="2">
    <source>
        <dbReference type="ARBA" id="ARBA00022555"/>
    </source>
</evidence>
<evidence type="ECO:0000256" key="1">
    <source>
        <dbReference type="ARBA" id="ARBA00013260"/>
    </source>
</evidence>
<feature type="active site" description="Proton acceptor" evidence="8">
    <location>
        <position position="22"/>
    </location>
</feature>
<reference evidence="11 13" key="1">
    <citation type="journal article" date="2015" name="Genome Announc.">
        <title>Draft Genome Sequence of a Heterotrophic Facultative Anaerobic Thermophilic Bacterium, Ardenticatena maritima Strain 110ST.</title>
        <authorList>
            <person name="Kawaichi S."/>
            <person name="Yoshida T."/>
            <person name="Sako Y."/>
            <person name="Nakamura R."/>
        </authorList>
    </citation>
    <scope>NUCLEOTIDE SEQUENCE [LARGE SCALE GENOMIC DNA]</scope>
    <source>
        <strain evidence="11 13">110S</strain>
    </source>
</reference>
<comment type="catalytic activity">
    <reaction evidence="6 8 9">
        <text>an N-acyl-L-alpha-aminoacyl-tRNA + H2O = an N-acyl-L-amino acid + a tRNA + H(+)</text>
        <dbReference type="Rhea" id="RHEA:54448"/>
        <dbReference type="Rhea" id="RHEA-COMP:10123"/>
        <dbReference type="Rhea" id="RHEA-COMP:13883"/>
        <dbReference type="ChEBI" id="CHEBI:15377"/>
        <dbReference type="ChEBI" id="CHEBI:15378"/>
        <dbReference type="ChEBI" id="CHEBI:59874"/>
        <dbReference type="ChEBI" id="CHEBI:78442"/>
        <dbReference type="ChEBI" id="CHEBI:138191"/>
        <dbReference type="EC" id="3.1.1.29"/>
    </reaction>
</comment>
<reference evidence="13" key="3">
    <citation type="submission" date="2015-08" db="EMBL/GenBank/DDBJ databases">
        <title>Draft Genome Sequence of a Heterotrophic Facultative Anaerobic Bacterium Ardenticatena maritima Strain 110S.</title>
        <authorList>
            <person name="Kawaichi S."/>
            <person name="Yoshida T."/>
            <person name="Sako Y."/>
            <person name="Nakamura R."/>
        </authorList>
    </citation>
    <scope>NUCLEOTIDE SEQUENCE [LARGE SCALE GENOMIC DNA]</scope>
    <source>
        <strain evidence="13">110S</strain>
    </source>
</reference>
<keyword evidence="13" id="KW-1185">Reference proteome</keyword>
<gene>
    <name evidence="8" type="primary">pth</name>
    <name evidence="11" type="ORF">ARMA_3111</name>
    <name evidence="12" type="ORF">SE16_13475</name>
</gene>
<dbReference type="Proteomes" id="UP000050502">
    <property type="component" value="Unassembled WGS sequence"/>
</dbReference>
<protein>
    <recommendedName>
        <fullName evidence="7 8">Peptidyl-tRNA hydrolase</fullName>
        <shortName evidence="8">Pth</shortName>
        <ecNumber evidence="1 8">3.1.1.29</ecNumber>
    </recommendedName>
</protein>
<dbReference type="PATRIC" id="fig|872965.6.peg.2335"/>